<dbReference type="AlphaFoldDB" id="A0A8H9N4W8"/>
<sequence length="343" mass="39262">MNNKNELVVYTDDGYDAELILMDGKPWASFPTLAEMFSTSIEDLTPVLKEIFNSGELSRIDHAQKLALTPNGIEEWFFSVDAIISVGYRLNTQKATQFRVWSTNIITRYMSDGYLINDDILKSDPKKLSELAAKIRELRANEKNVYASVRECFKIAATDYEPSSAEVRRFYSLLQDKFHHAITSMTSSQLILDRADHTDVNMGMQSINGAVPTKNEVTVGKNYLKESEIYRMHLLSEQFLLFAESTSLAGKDMTMSMLHSQLDKLLEINGYEVFEGYSDYIKEHAVEHAQQEYEKFLEIKKLEHLGIDVDLELFYLGEYDELKEETAKITTRALHKALSIQDA</sequence>
<comment type="caution">
    <text evidence="1">The sequence shown here is derived from an EMBL/GenBank/DDBJ whole genome shotgun (WGS) entry which is preliminary data.</text>
</comment>
<reference evidence="1" key="1">
    <citation type="journal article" date="2018" name="Genome Biol.">
        <title>SKESA: strategic k-mer extension for scrupulous assemblies.</title>
        <authorList>
            <person name="Souvorov A."/>
            <person name="Agarwala R."/>
            <person name="Lipman D.J."/>
        </authorList>
    </citation>
    <scope>NUCLEOTIDE SEQUENCE</scope>
    <source>
        <strain evidence="1">BCW_3452</strain>
    </source>
</reference>
<proteinExistence type="predicted"/>
<dbReference type="Pfam" id="PF13310">
    <property type="entry name" value="Virulence_RhuM"/>
    <property type="match status" value="1"/>
</dbReference>
<dbReference type="Proteomes" id="UP000863257">
    <property type="component" value="Unassembled WGS sequence"/>
</dbReference>
<dbReference type="RefSeq" id="WP_104979381.1">
    <property type="nucleotide sequence ID" value="NZ_CP035784.1"/>
</dbReference>
<accession>A0A8H9N4W8</accession>
<name>A0A8H9N4W8_VIBVL</name>
<organism evidence="1">
    <name type="scientific">Vibrio vulnificus</name>
    <dbReference type="NCBI Taxonomy" id="672"/>
    <lineage>
        <taxon>Bacteria</taxon>
        <taxon>Pseudomonadati</taxon>
        <taxon>Pseudomonadota</taxon>
        <taxon>Gammaproteobacteria</taxon>
        <taxon>Vibrionales</taxon>
        <taxon>Vibrionaceae</taxon>
        <taxon>Vibrio</taxon>
    </lineage>
</organism>
<protein>
    <recommendedName>
        <fullName evidence="2">Virulence protein</fullName>
    </recommendedName>
</protein>
<dbReference type="PANTHER" id="PTHR35810:SF1">
    <property type="entry name" value="CYTOPLASMIC PROTEIN"/>
    <property type="match status" value="1"/>
</dbReference>
<dbReference type="PANTHER" id="PTHR35810">
    <property type="entry name" value="CYTOPLASMIC PROTEIN-RELATED"/>
    <property type="match status" value="1"/>
</dbReference>
<dbReference type="EMBL" id="DACRBY010000062">
    <property type="protein sequence ID" value="HAS8542901.1"/>
    <property type="molecule type" value="Genomic_DNA"/>
</dbReference>
<dbReference type="InterPro" id="IPR011204">
    <property type="entry name" value="Virulence_RhuM-like"/>
</dbReference>
<evidence type="ECO:0000313" key="1">
    <source>
        <dbReference type="EMBL" id="HAS8542901.1"/>
    </source>
</evidence>
<evidence type="ECO:0008006" key="2">
    <source>
        <dbReference type="Google" id="ProtNLM"/>
    </source>
</evidence>
<gene>
    <name evidence="1" type="ORF">I7730_24325</name>
</gene>
<reference evidence="1" key="2">
    <citation type="submission" date="2019-01" db="EMBL/GenBank/DDBJ databases">
        <authorList>
            <consortium name="NCBI Pathogen Detection Project"/>
        </authorList>
    </citation>
    <scope>NUCLEOTIDE SEQUENCE</scope>
    <source>
        <strain evidence="1">BCW_3452</strain>
    </source>
</reference>